<evidence type="ECO:0000313" key="2">
    <source>
        <dbReference type="Proteomes" id="UP000216984"/>
    </source>
</evidence>
<organism evidence="1 2">
    <name type="scientific">Marinobacter vinifirmus</name>
    <dbReference type="NCBI Taxonomy" id="355591"/>
    <lineage>
        <taxon>Bacteria</taxon>
        <taxon>Pseudomonadati</taxon>
        <taxon>Pseudomonadota</taxon>
        <taxon>Gammaproteobacteria</taxon>
        <taxon>Pseudomonadales</taxon>
        <taxon>Marinobacteraceae</taxon>
        <taxon>Marinobacter</taxon>
    </lineage>
</organism>
<evidence type="ECO:0000313" key="1">
    <source>
        <dbReference type="EMBL" id="OZC34504.1"/>
    </source>
</evidence>
<protein>
    <submittedName>
        <fullName evidence="1">Uncharacterized protein</fullName>
    </submittedName>
</protein>
<dbReference type="RefSeq" id="WP_094626197.1">
    <property type="nucleotide sequence ID" value="NZ_NEFY01000044.1"/>
</dbReference>
<accession>A0A7Z1DR73</accession>
<dbReference type="Proteomes" id="UP000216984">
    <property type="component" value="Unassembled WGS sequence"/>
</dbReference>
<dbReference type="AlphaFoldDB" id="A0A7Z1DR73"/>
<gene>
    <name evidence="1" type="ORF">B9Q17_01870</name>
</gene>
<reference evidence="1 2" key="1">
    <citation type="submission" date="2017-06" db="EMBL/GenBank/DDBJ databases">
        <title>Draft genome sequence of the halophilic bacterium Marinobacter vinifirmus FB1.</title>
        <authorList>
            <person name="Stepanov V.G."/>
            <person name="Roberts D.J."/>
            <person name="Fox G.E."/>
        </authorList>
    </citation>
    <scope>NUCLEOTIDE SEQUENCE [LARGE SCALE GENOMIC DNA]</scope>
    <source>
        <strain evidence="1 2">FB1</strain>
    </source>
</reference>
<proteinExistence type="predicted"/>
<keyword evidence="2" id="KW-1185">Reference proteome</keyword>
<dbReference type="EMBL" id="NEFY01000044">
    <property type="protein sequence ID" value="OZC34504.1"/>
    <property type="molecule type" value="Genomic_DNA"/>
</dbReference>
<comment type="caution">
    <text evidence="1">The sequence shown here is derived from an EMBL/GenBank/DDBJ whole genome shotgun (WGS) entry which is preliminary data.</text>
</comment>
<sequence length="135" mass="14849">MLETSRPGPPTNNQLLKLSKRLLEARDPETGCSLPGHFTTDTVVVGLIDIATISEYDLPQMQRQVSERIKRRAVSAVRVLIAGLIQGGLPAGRAYDFFSMEDLNLLFYVHSQLSGAEQYPDIPLGPIDEAPADEQ</sequence>
<name>A0A7Z1DR73_9GAMM</name>